<evidence type="ECO:0000313" key="1">
    <source>
        <dbReference type="EMBL" id="MEY2253422.1"/>
    </source>
</evidence>
<keyword evidence="2" id="KW-1185">Reference proteome</keyword>
<dbReference type="EMBL" id="JBGBDC010000010">
    <property type="protein sequence ID" value="MEY2253422.1"/>
    <property type="molecule type" value="Genomic_DNA"/>
</dbReference>
<organism evidence="1 2">
    <name type="scientific">Comamonas sediminis</name>
    <dbReference type="NCBI Taxonomy" id="1783360"/>
    <lineage>
        <taxon>Bacteria</taxon>
        <taxon>Pseudomonadati</taxon>
        <taxon>Pseudomonadota</taxon>
        <taxon>Betaproteobacteria</taxon>
        <taxon>Burkholderiales</taxon>
        <taxon>Comamonadaceae</taxon>
        <taxon>Comamonas</taxon>
    </lineage>
</organism>
<sequence length="631" mass="68564">MSRTDLVFNQQAEPIKGGPVRLVFGAGSDLPLPTVILEGGGTITGLRGHAQLRSVVVARGGGRISGLRGHAQMSWDADVSRGARVGLESAWQEAFPVAMAVAPAWQEATQVRKAAIARWQEAVPAHYVLATHWQEAQRLRSASRSAWQSGIGVRAGLESQWQESVRLRAAARGHWQEARPLRAGLDTHWQEALRLRAAVQPHWQQANPVRTAIHSRFTDGMPVRVPVRSHWQEANRSAPGRTVVVPPVKPPCYVPAVPVSLVFFDPADSSLPARLVFRCGTRAGPEPGEPIVIPIQRTYIVLNSIGLRRVSDGAVISAVAFSMALGVDSWTWSWQATIPGRQLGLIASDTDDPVQVYALINNVPYVLLAERWQRERRFASDQINVSGRGLSALLDAPYAPVVNHGSQGGFTAQQLTQHVLTANGVPLDWVVDWGLTDWLIPPNAWSLQGSYMAALTDIATAAGGYIQPHNTLQRLHVLPRYPKQPWLWSTLTPDYQLPSDAVEVEGTEWVRNPAYNRVYVSGEGAGVLGEVVRAGTPGDFDAPMVTHPLITDLEAARQRGIAELSAAGSSQTVSLSMQIAPQTGVIKPGKLIRYVDRSGPRLGIARSTSISWDGAAKLRQQIALEVPETVS</sequence>
<dbReference type="RefSeq" id="WP_369461010.1">
    <property type="nucleotide sequence ID" value="NZ_JBGBDC010000010.1"/>
</dbReference>
<accession>A0ABV4B8D9</accession>
<gene>
    <name evidence="1" type="ORF">AB7A72_20560</name>
</gene>
<dbReference type="Proteomes" id="UP001562178">
    <property type="component" value="Unassembled WGS sequence"/>
</dbReference>
<protein>
    <submittedName>
        <fullName evidence="1">Uncharacterized protein</fullName>
    </submittedName>
</protein>
<reference evidence="1 2" key="1">
    <citation type="journal article" date="2016" name="Int. J. Syst. Evol. Microbiol.">
        <title>Description of Comamonas sediminis sp. nov., isolated from lagoon sediments.</title>
        <authorList>
            <person name="Subhash Y."/>
            <person name="Bang J.J."/>
            <person name="You T.H."/>
            <person name="Lee S.S."/>
        </authorList>
    </citation>
    <scope>NUCLEOTIDE SEQUENCE [LARGE SCALE GENOMIC DNA]</scope>
    <source>
        <strain evidence="1 2">JCM 31169</strain>
    </source>
</reference>
<name>A0ABV4B8D9_9BURK</name>
<evidence type="ECO:0000313" key="2">
    <source>
        <dbReference type="Proteomes" id="UP001562178"/>
    </source>
</evidence>
<comment type="caution">
    <text evidence="1">The sequence shown here is derived from an EMBL/GenBank/DDBJ whole genome shotgun (WGS) entry which is preliminary data.</text>
</comment>
<proteinExistence type="predicted"/>